<dbReference type="Pfam" id="PF08238">
    <property type="entry name" value="Sel1"/>
    <property type="match status" value="7"/>
</dbReference>
<organism evidence="4 5">
    <name type="scientific">Jaminaea rosea</name>
    <dbReference type="NCBI Taxonomy" id="1569628"/>
    <lineage>
        <taxon>Eukaryota</taxon>
        <taxon>Fungi</taxon>
        <taxon>Dikarya</taxon>
        <taxon>Basidiomycota</taxon>
        <taxon>Ustilaginomycotina</taxon>
        <taxon>Exobasidiomycetes</taxon>
        <taxon>Microstromatales</taxon>
        <taxon>Microstromatales incertae sedis</taxon>
        <taxon>Jaminaea</taxon>
    </lineage>
</organism>
<gene>
    <name evidence="4" type="ORF">BDZ90DRAFT_134936</name>
</gene>
<keyword evidence="5" id="KW-1185">Reference proteome</keyword>
<dbReference type="RefSeq" id="XP_025363557.1">
    <property type="nucleotide sequence ID" value="XM_025503410.1"/>
</dbReference>
<reference evidence="4 5" key="1">
    <citation type="journal article" date="2018" name="Mol. Biol. Evol.">
        <title>Broad Genomic Sampling Reveals a Smut Pathogenic Ancestry of the Fungal Clade Ustilaginomycotina.</title>
        <authorList>
            <person name="Kijpornyongpan T."/>
            <person name="Mondo S.J."/>
            <person name="Barry K."/>
            <person name="Sandor L."/>
            <person name="Lee J."/>
            <person name="Lipzen A."/>
            <person name="Pangilinan J."/>
            <person name="LaButti K."/>
            <person name="Hainaut M."/>
            <person name="Henrissat B."/>
            <person name="Grigoriev I.V."/>
            <person name="Spatafora J.W."/>
            <person name="Aime M.C."/>
        </authorList>
    </citation>
    <scope>NUCLEOTIDE SEQUENCE [LARGE SCALE GENOMIC DNA]</scope>
    <source>
        <strain evidence="4 5">MCA 5214</strain>
    </source>
</reference>
<feature type="region of interest" description="Disordered" evidence="2">
    <location>
        <begin position="943"/>
        <end position="964"/>
    </location>
</feature>
<dbReference type="InterPro" id="IPR011990">
    <property type="entry name" value="TPR-like_helical_dom_sf"/>
</dbReference>
<evidence type="ECO:0000256" key="2">
    <source>
        <dbReference type="SAM" id="MobiDB-lite"/>
    </source>
</evidence>
<dbReference type="STRING" id="1569628.A0A316V0H9"/>
<evidence type="ECO:0000313" key="4">
    <source>
        <dbReference type="EMBL" id="PWN28945.1"/>
    </source>
</evidence>
<dbReference type="GeneID" id="37025233"/>
<feature type="compositionally biased region" description="Basic and acidic residues" evidence="2">
    <location>
        <begin position="1130"/>
        <end position="1147"/>
    </location>
</feature>
<accession>A0A316V0H9</accession>
<dbReference type="AlphaFoldDB" id="A0A316V0H9"/>
<evidence type="ECO:0008006" key="6">
    <source>
        <dbReference type="Google" id="ProtNLM"/>
    </source>
</evidence>
<feature type="compositionally biased region" description="Low complexity" evidence="2">
    <location>
        <begin position="99"/>
        <end position="112"/>
    </location>
</feature>
<dbReference type="Gene3D" id="1.25.40.10">
    <property type="entry name" value="Tetratricopeptide repeat domain"/>
    <property type="match status" value="2"/>
</dbReference>
<sequence>MRWPLVAIAFSLFLTLFVAAAQPSDSQSAGHHGPQTTFGHSDDDVASSNLTVTEAYDRALVLLRGIIDPVVLAHSTTSSSSSPPASSSSDRSEQHGVNSKSSSQSGTETSSRNSRHLSATRTKLSDLSPYFTFLTSWGPIGTMMRLSIRLQHIFAAYWQRCAELLQTLGIVHPDSAHSRQGGGPFYAKGSKHREGNAPISGNARQWAGERAAQLWPEWEMHEGQHVVHGPFLLDLSASDGSGSGEESNTLDLSHVVRRWISSTSMGRRRRAARRRQHERACANLQEALALLNYSAYPPASTAQRGSPDALWVLAQHHVLGTHGAEPRPWMAVPYLNEMVDVVSPGNASARNLLGWIEGSREIWNAWGAPEVPEAFPGQAQSLSLLHHTFAARQGDYGSMLSLAYRHHAGIGTPVDCDESLKWYSRAANSSWARYKDGPVGGLTPPYTHLRLSDLAGGAYGPGASAASTGWEAHRPAVQAALHSLPGSGLLSSQNKAAGAGGRGDPSSSRLGDLLEFYSYHASGGSISYMMRLARIYYLGSIYGISESAGRVERDYVRARELALRVARQVWPVDVAHLRMVGGKRVMGRAATGGANAGAQRVEEDLVLQPAEPATTIYAGAAAALLGRMYLRGEGVEIDYARAWYWFWRGIDAGDRDCYYGYGLMRSQGLAPDQQAALATTGKAQGKGRVADWKGAVDAWEKAIKAGGPNGHAEASAALGKLHFDTKDFPGAMRHFAHAVAWGSPFEGHFMLATANADLYRRALATLRATGGSPSGGAAAAEAFLGTDEGKRCSAAALHFKTAAERGDWESPVFHRGMRAWELGDRKRALLWWSMAAERGDEAAENNVAWILDRDKRAWKVPGLVEGLRRVGGRRSKGETSPERVGEEPATDRLGLIYWTRSAAQGNVDALVKMGDYYYHGVGLAPSRSEAAVAARASAEAAQDYNATSTSRSSSKSSPRPFASPSPSYEKAMACYAAAADRQVSALAYWNMGHLYEEGLGVPRRDFHLAKRYYDMALEINAEAYLPVMLSLVRLHIRAFFATVWSGEESAVQLFSTGGYTGYGVFAGAGGGAEGAGGGQGYTEAEEDLLRAARQEHQRNQAQREHQQQQQRARTPARGAHRGPDGFEEGADPHLPEGYNLREPRGGDEEGAPGDDGSQGVSDDEADAMIEGAMIVIGLSALAMLMYARQAAQARAEQERRDHWADGTLMLRFSVSRHIHNIKN</sequence>
<evidence type="ECO:0000256" key="1">
    <source>
        <dbReference type="ARBA" id="ARBA00038101"/>
    </source>
</evidence>
<feature type="signal peptide" evidence="3">
    <location>
        <begin position="1"/>
        <end position="21"/>
    </location>
</feature>
<feature type="chain" id="PRO_5016233548" description="HCP-like protein" evidence="3">
    <location>
        <begin position="22"/>
        <end position="1223"/>
    </location>
</feature>
<feature type="compositionally biased region" description="Low complexity" evidence="2">
    <location>
        <begin position="75"/>
        <end position="89"/>
    </location>
</feature>
<dbReference type="SMART" id="SM00671">
    <property type="entry name" value="SEL1"/>
    <property type="match status" value="6"/>
</dbReference>
<dbReference type="SUPFAM" id="SSF81901">
    <property type="entry name" value="HCP-like"/>
    <property type="match status" value="3"/>
</dbReference>
<dbReference type="GO" id="GO:0005789">
    <property type="term" value="C:endoplasmic reticulum membrane"/>
    <property type="evidence" value="ECO:0007669"/>
    <property type="project" value="TreeGrafter"/>
</dbReference>
<feature type="compositionally biased region" description="Basic and acidic residues" evidence="2">
    <location>
        <begin position="1094"/>
        <end position="1106"/>
    </location>
</feature>
<comment type="similarity">
    <text evidence="1">Belongs to the sel-1 family.</text>
</comment>
<evidence type="ECO:0000256" key="3">
    <source>
        <dbReference type="SAM" id="SignalP"/>
    </source>
</evidence>
<dbReference type="EMBL" id="KZ819664">
    <property type="protein sequence ID" value="PWN28945.1"/>
    <property type="molecule type" value="Genomic_DNA"/>
</dbReference>
<feature type="region of interest" description="Disordered" evidence="2">
    <location>
        <begin position="1094"/>
        <end position="1162"/>
    </location>
</feature>
<dbReference type="InterPro" id="IPR050767">
    <property type="entry name" value="Sel1_AlgK"/>
</dbReference>
<feature type="region of interest" description="Disordered" evidence="2">
    <location>
        <begin position="75"/>
        <end position="119"/>
    </location>
</feature>
<evidence type="ECO:0000313" key="5">
    <source>
        <dbReference type="Proteomes" id="UP000245884"/>
    </source>
</evidence>
<protein>
    <recommendedName>
        <fullName evidence="6">HCP-like protein</fullName>
    </recommendedName>
</protein>
<name>A0A316V0H9_9BASI</name>
<keyword evidence="3" id="KW-0732">Signal</keyword>
<proteinExistence type="inferred from homology"/>
<dbReference type="PANTHER" id="PTHR11102:SF147">
    <property type="entry name" value="SEL1L ADAPTOR SUBUNIT OF ERAD E3 UBIQUITIN LIGASE"/>
    <property type="match status" value="1"/>
</dbReference>
<dbReference type="InterPro" id="IPR006597">
    <property type="entry name" value="Sel1-like"/>
</dbReference>
<dbReference type="PANTHER" id="PTHR11102">
    <property type="entry name" value="SEL-1-LIKE PROTEIN"/>
    <property type="match status" value="1"/>
</dbReference>
<dbReference type="GO" id="GO:0036503">
    <property type="term" value="P:ERAD pathway"/>
    <property type="evidence" value="ECO:0007669"/>
    <property type="project" value="TreeGrafter"/>
</dbReference>
<dbReference type="OrthoDB" id="27934at2759"/>
<dbReference type="Proteomes" id="UP000245884">
    <property type="component" value="Unassembled WGS sequence"/>
</dbReference>